<evidence type="ECO:0000313" key="2">
    <source>
        <dbReference type="Proteomes" id="UP000315312"/>
    </source>
</evidence>
<organism evidence="1 2">
    <name type="scientific">Flavobacterium cheniae</name>
    <dbReference type="NCBI Taxonomy" id="295428"/>
    <lineage>
        <taxon>Bacteria</taxon>
        <taxon>Pseudomonadati</taxon>
        <taxon>Bacteroidota</taxon>
        <taxon>Flavobacteriia</taxon>
        <taxon>Flavobacteriales</taxon>
        <taxon>Flavobacteriaceae</taxon>
        <taxon>Flavobacterium</taxon>
    </lineage>
</organism>
<name>A0A562KRY5_9FLAO</name>
<gene>
    <name evidence="1" type="ORF">IP97_00097</name>
</gene>
<evidence type="ECO:0000313" key="1">
    <source>
        <dbReference type="EMBL" id="TWH98152.1"/>
    </source>
</evidence>
<proteinExistence type="predicted"/>
<dbReference type="AlphaFoldDB" id="A0A562KRY5"/>
<reference evidence="1 2" key="1">
    <citation type="journal article" date="2015" name="Stand. Genomic Sci.">
        <title>Genomic Encyclopedia of Bacterial and Archaeal Type Strains, Phase III: the genomes of soil and plant-associated and newly described type strains.</title>
        <authorList>
            <person name="Whitman W.B."/>
            <person name="Woyke T."/>
            <person name="Klenk H.P."/>
            <person name="Zhou Y."/>
            <person name="Lilburn T.G."/>
            <person name="Beck B.J."/>
            <person name="De Vos P."/>
            <person name="Vandamme P."/>
            <person name="Eisen J.A."/>
            <person name="Garrity G."/>
            <person name="Hugenholtz P."/>
            <person name="Kyrpides N.C."/>
        </authorList>
    </citation>
    <scope>NUCLEOTIDE SEQUENCE [LARGE SCALE GENOMIC DNA]</scope>
    <source>
        <strain evidence="1 2">CGMCC 1.6844</strain>
    </source>
</reference>
<keyword evidence="2" id="KW-1185">Reference proteome</keyword>
<comment type="caution">
    <text evidence="1">The sequence shown here is derived from an EMBL/GenBank/DDBJ whole genome shotgun (WGS) entry which is preliminary data.</text>
</comment>
<evidence type="ECO:0008006" key="3">
    <source>
        <dbReference type="Google" id="ProtNLM"/>
    </source>
</evidence>
<dbReference type="Proteomes" id="UP000315312">
    <property type="component" value="Unassembled WGS sequence"/>
</dbReference>
<sequence>MNKILLLVIITLTHISGFSQDYKFNKLFTYQSSLQKEPRNVYCNSIDKNIFLEIRNDVYGLYASLTDLNKNEYHRFKIDTTRVENNLHLNFIYEYTNKIKTYEIGNQTFEYEIITEDSIQSKGFIKIYKDKKKKKMVNKHGITVLKGDINYFNIYRFMCIHPYENSKNLNIEMGGIVKSTTFFNGEINVTVELNSVDEANINVVVPDNKIIKTFSF</sequence>
<dbReference type="EMBL" id="VLKM01000001">
    <property type="protein sequence ID" value="TWH98152.1"/>
    <property type="molecule type" value="Genomic_DNA"/>
</dbReference>
<accession>A0A562KRY5</accession>
<protein>
    <recommendedName>
        <fullName evidence="3">GLPGLI family protein</fullName>
    </recommendedName>
</protein>
<dbReference type="RefSeq" id="WP_133606909.1">
    <property type="nucleotide sequence ID" value="NZ_SNZC01000001.1"/>
</dbReference>